<evidence type="ECO:0000256" key="1">
    <source>
        <dbReference type="SAM" id="Phobius"/>
    </source>
</evidence>
<organism evidence="2">
    <name type="scientific">Blastocystis hominis</name>
    <dbReference type="NCBI Taxonomy" id="12968"/>
    <lineage>
        <taxon>Eukaryota</taxon>
        <taxon>Sar</taxon>
        <taxon>Stramenopiles</taxon>
        <taxon>Bigyra</taxon>
        <taxon>Opalozoa</taxon>
        <taxon>Opalinata</taxon>
        <taxon>Blastocystidae</taxon>
        <taxon>Blastocystis</taxon>
    </lineage>
</organism>
<dbReference type="AlphaFoldDB" id="D8M6W7"/>
<accession>D8M6W7</accession>
<feature type="transmembrane region" description="Helical" evidence="1">
    <location>
        <begin position="49"/>
        <end position="77"/>
    </location>
</feature>
<dbReference type="Proteomes" id="UP000008312">
    <property type="component" value="Unassembled WGS sequence"/>
</dbReference>
<keyword evidence="3" id="KW-1185">Reference proteome</keyword>
<protein>
    <recommendedName>
        <fullName evidence="4">Amino acid transporter transmembrane domain-containing protein</fullName>
    </recommendedName>
</protein>
<reference evidence="2" key="1">
    <citation type="submission" date="2010-02" db="EMBL/GenBank/DDBJ databases">
        <title>Sequencing and annotation of the Blastocystis hominis genome.</title>
        <authorList>
            <person name="Wincker P."/>
        </authorList>
    </citation>
    <scope>NUCLEOTIDE SEQUENCE</scope>
    <source>
        <strain evidence="2">Singapore isolate B</strain>
    </source>
</reference>
<proteinExistence type="predicted"/>
<sequence>MNVLFQQVVDIGSEVFNQGEFFNEYKTWISFFVTLIILFPLSSSKNMDALAFTSSIAVVCVAIFVVACIYLGVVGIVDLGLGYMA</sequence>
<dbReference type="RefSeq" id="XP_012897854.1">
    <property type="nucleotide sequence ID" value="XM_013042400.1"/>
</dbReference>
<gene>
    <name evidence="2" type="ORF">GSBLH_T00003616001</name>
</gene>
<keyword evidence="1" id="KW-1133">Transmembrane helix</keyword>
<dbReference type="InParanoid" id="D8M6W7"/>
<dbReference type="GeneID" id="24920703"/>
<feature type="transmembrane region" description="Helical" evidence="1">
    <location>
        <begin position="25"/>
        <end position="42"/>
    </location>
</feature>
<evidence type="ECO:0008006" key="4">
    <source>
        <dbReference type="Google" id="ProtNLM"/>
    </source>
</evidence>
<evidence type="ECO:0000313" key="3">
    <source>
        <dbReference type="Proteomes" id="UP000008312"/>
    </source>
</evidence>
<keyword evidence="1" id="KW-0812">Transmembrane</keyword>
<dbReference type="EMBL" id="FN668663">
    <property type="protein sequence ID" value="CBK23806.2"/>
    <property type="molecule type" value="Genomic_DNA"/>
</dbReference>
<keyword evidence="1" id="KW-0472">Membrane</keyword>
<name>D8M6W7_BLAHO</name>
<evidence type="ECO:0000313" key="2">
    <source>
        <dbReference type="EMBL" id="CBK23806.2"/>
    </source>
</evidence>